<reference evidence="3" key="1">
    <citation type="submission" date="2019-05" db="EMBL/GenBank/DDBJ databases">
        <title>Annotation for the trematode Fasciolopsis buski.</title>
        <authorList>
            <person name="Choi Y.-J."/>
        </authorList>
    </citation>
    <scope>NUCLEOTIDE SEQUENCE</scope>
    <source>
        <strain evidence="3">HT</strain>
        <tissue evidence="3">Whole worm</tissue>
    </source>
</reference>
<keyword evidence="1" id="KW-0106">Calcium</keyword>
<organism evidence="3 4">
    <name type="scientific">Fasciolopsis buskii</name>
    <dbReference type="NCBI Taxonomy" id="27845"/>
    <lineage>
        <taxon>Eukaryota</taxon>
        <taxon>Metazoa</taxon>
        <taxon>Spiralia</taxon>
        <taxon>Lophotrochozoa</taxon>
        <taxon>Platyhelminthes</taxon>
        <taxon>Trematoda</taxon>
        <taxon>Digenea</taxon>
        <taxon>Plagiorchiida</taxon>
        <taxon>Echinostomata</taxon>
        <taxon>Echinostomatoidea</taxon>
        <taxon>Fasciolidae</taxon>
        <taxon>Fasciolopsis</taxon>
    </lineage>
</organism>
<dbReference type="SUPFAM" id="SSF47473">
    <property type="entry name" value="EF-hand"/>
    <property type="match status" value="1"/>
</dbReference>
<feature type="domain" description="EF-hand" evidence="2">
    <location>
        <begin position="1"/>
        <end position="25"/>
    </location>
</feature>
<dbReference type="InterPro" id="IPR018247">
    <property type="entry name" value="EF_Hand_1_Ca_BS"/>
</dbReference>
<feature type="domain" description="EF-hand" evidence="2">
    <location>
        <begin position="26"/>
        <end position="60"/>
    </location>
</feature>
<proteinExistence type="predicted"/>
<dbReference type="InterPro" id="IPR002048">
    <property type="entry name" value="EF_hand_dom"/>
</dbReference>
<name>A0A8E0RZH0_9TREM</name>
<keyword evidence="4" id="KW-1185">Reference proteome</keyword>
<gene>
    <name evidence="3" type="ORF">FBUS_01904</name>
</gene>
<dbReference type="Proteomes" id="UP000728185">
    <property type="component" value="Unassembled WGS sequence"/>
</dbReference>
<dbReference type="AlphaFoldDB" id="A0A8E0RZH0"/>
<dbReference type="PROSITE" id="PS00018">
    <property type="entry name" value="EF_HAND_1"/>
    <property type="match status" value="2"/>
</dbReference>
<evidence type="ECO:0000259" key="2">
    <source>
        <dbReference type="PROSITE" id="PS50222"/>
    </source>
</evidence>
<comment type="caution">
    <text evidence="3">The sequence shown here is derived from an EMBL/GenBank/DDBJ whole genome shotgun (WGS) entry which is preliminary data.</text>
</comment>
<dbReference type="GO" id="GO:0005509">
    <property type="term" value="F:calcium ion binding"/>
    <property type="evidence" value="ECO:0007669"/>
    <property type="project" value="InterPro"/>
</dbReference>
<evidence type="ECO:0000313" key="4">
    <source>
        <dbReference type="Proteomes" id="UP000728185"/>
    </source>
</evidence>
<accession>A0A8E0RZH0</accession>
<dbReference type="InterPro" id="IPR011992">
    <property type="entry name" value="EF-hand-dom_pair"/>
</dbReference>
<evidence type="ECO:0000256" key="1">
    <source>
        <dbReference type="ARBA" id="ARBA00022837"/>
    </source>
</evidence>
<dbReference type="PROSITE" id="PS50222">
    <property type="entry name" value="EF_HAND_2"/>
    <property type="match status" value="2"/>
</dbReference>
<sequence>MIDKNGDGSITKKELRKFFQKQFPDMEKKELEEYMKHADTNQDGKITYDELKRVLTKSGI</sequence>
<protein>
    <recommendedName>
        <fullName evidence="2">EF-hand domain-containing protein</fullName>
    </recommendedName>
</protein>
<dbReference type="OrthoDB" id="26525at2759"/>
<dbReference type="SMART" id="SM00054">
    <property type="entry name" value="EFh"/>
    <property type="match status" value="2"/>
</dbReference>
<dbReference type="Pfam" id="PF13499">
    <property type="entry name" value="EF-hand_7"/>
    <property type="match status" value="1"/>
</dbReference>
<evidence type="ECO:0000313" key="3">
    <source>
        <dbReference type="EMBL" id="KAA0192031.1"/>
    </source>
</evidence>
<dbReference type="EMBL" id="LUCM01005951">
    <property type="protein sequence ID" value="KAA0192031.1"/>
    <property type="molecule type" value="Genomic_DNA"/>
</dbReference>
<dbReference type="Gene3D" id="1.10.238.10">
    <property type="entry name" value="EF-hand"/>
    <property type="match status" value="2"/>
</dbReference>
<dbReference type="CDD" id="cd00051">
    <property type="entry name" value="EFh"/>
    <property type="match status" value="1"/>
</dbReference>